<dbReference type="GO" id="GO:0052621">
    <property type="term" value="F:diguanylate cyclase activity"/>
    <property type="evidence" value="ECO:0007669"/>
    <property type="project" value="UniProtKB-EC"/>
</dbReference>
<feature type="transmembrane region" description="Helical" evidence="5">
    <location>
        <begin position="41"/>
        <end position="60"/>
    </location>
</feature>
<dbReference type="NCBIfam" id="TIGR00229">
    <property type="entry name" value="sensory_box"/>
    <property type="match status" value="1"/>
</dbReference>
<dbReference type="InterPro" id="IPR035965">
    <property type="entry name" value="PAS-like_dom_sf"/>
</dbReference>
<keyword evidence="10" id="KW-1185">Reference proteome</keyword>
<dbReference type="EMBL" id="AP023189">
    <property type="protein sequence ID" value="BCG27905.1"/>
    <property type="molecule type" value="Genomic_DNA"/>
</dbReference>
<sequence length="512" mass="56403">MEFLYFSPMLLGLNLMLGSAVACTGLWYFSRPYRGPGLWMAGAWLLIFGILAFFVFVATGNRPLNVLGNATQLAGEAVLMLGVFRFLGRPLPWWTVPVSAGLMAAANSWHWWVAPLNSELLIALYAGIGGLLPLQAANALLRYPREPELRSVCRCVGIVLLGYALVTLLRGAIAVHDWLNAVEHADVTRSMAYLLPYNFGIPLWVIALLGLALMTMRRILLDSQRNARHAEASAQRFERLMGVTSAGVLVLQDGRIHDSNPTLEALFDQPREALQRQAPEQLFVEAERARIGQLLARGDGAPADALALRRDGSTFPAELAVTNLDGSGQQLMEVRDVSHRKALEEQLRLQATTDPLTGALNRRAFQARAEQELQRARRQEQPLCLAMLDLDHFKRINDTHGHASGDLVLCAFSQLCQREARSTDLFARFGGEEFVFLLPDTTLEAARAFLDRLREAVEHLRIDASGTALSVSVSIGLAGSPPNGDLLHLQAAADAALYRAKQYGRNRVELAR</sequence>
<comment type="subcellular location">
    <subcellularLocation>
        <location evidence="2">Cell inner membrane</location>
    </subcellularLocation>
</comment>
<dbReference type="EC" id="2.7.7.65" evidence="3"/>
<reference evidence="7 9" key="1">
    <citation type="submission" date="2020-05" db="EMBL/GenBank/DDBJ databases">
        <title>Characterization of novel class B3 metallo-beta-lactamase from novel Pseudomonas species.</title>
        <authorList>
            <person name="Yamada K."/>
            <person name="Aoki K."/>
            <person name="Ishii Y."/>
        </authorList>
    </citation>
    <scope>NUCLEOTIDE SEQUENCE [LARGE SCALE GENOMIC DNA]</scope>
    <source>
        <strain evidence="7 9">TUM18999</strain>
        <strain evidence="8 10">TUM20286</strain>
    </source>
</reference>
<dbReference type="SMART" id="SM00091">
    <property type="entry name" value="PAS"/>
    <property type="match status" value="1"/>
</dbReference>
<comment type="catalytic activity">
    <reaction evidence="4">
        <text>2 GTP = 3',3'-c-di-GMP + 2 diphosphate</text>
        <dbReference type="Rhea" id="RHEA:24898"/>
        <dbReference type="ChEBI" id="CHEBI:33019"/>
        <dbReference type="ChEBI" id="CHEBI:37565"/>
        <dbReference type="ChEBI" id="CHEBI:58805"/>
        <dbReference type="EC" id="2.7.7.65"/>
    </reaction>
</comment>
<dbReference type="Gene3D" id="3.30.70.270">
    <property type="match status" value="1"/>
</dbReference>
<dbReference type="KEGG" id="ptw:TUM18999_60960"/>
<feature type="domain" description="GGDEF" evidence="6">
    <location>
        <begin position="381"/>
        <end position="512"/>
    </location>
</feature>
<organism evidence="7 9">
    <name type="scientific">Pseudomonas tohonis</name>
    <dbReference type="NCBI Taxonomy" id="2725477"/>
    <lineage>
        <taxon>Bacteria</taxon>
        <taxon>Pseudomonadati</taxon>
        <taxon>Pseudomonadota</taxon>
        <taxon>Gammaproteobacteria</taxon>
        <taxon>Pseudomonadales</taxon>
        <taxon>Pseudomonadaceae</taxon>
        <taxon>Pseudomonas</taxon>
    </lineage>
</organism>
<feature type="transmembrane region" description="Helical" evidence="5">
    <location>
        <begin position="120"/>
        <end position="141"/>
    </location>
</feature>
<feature type="transmembrane region" description="Helical" evidence="5">
    <location>
        <begin position="195"/>
        <end position="216"/>
    </location>
</feature>
<feature type="transmembrane region" description="Helical" evidence="5">
    <location>
        <begin position="94"/>
        <end position="114"/>
    </location>
</feature>
<keyword evidence="5" id="KW-0472">Membrane</keyword>
<dbReference type="NCBIfam" id="TIGR00254">
    <property type="entry name" value="GGDEF"/>
    <property type="match status" value="1"/>
</dbReference>
<evidence type="ECO:0000313" key="10">
    <source>
        <dbReference type="Proteomes" id="UP001054892"/>
    </source>
</evidence>
<dbReference type="InterPro" id="IPR029787">
    <property type="entry name" value="Nucleotide_cyclase"/>
</dbReference>
<evidence type="ECO:0000256" key="5">
    <source>
        <dbReference type="SAM" id="Phobius"/>
    </source>
</evidence>
<dbReference type="PANTHER" id="PTHR45138">
    <property type="entry name" value="REGULATORY COMPONENTS OF SENSORY TRANSDUCTION SYSTEM"/>
    <property type="match status" value="1"/>
</dbReference>
<evidence type="ECO:0000313" key="8">
    <source>
        <dbReference type="EMBL" id="GJN52508.1"/>
    </source>
</evidence>
<dbReference type="Pfam" id="PF13426">
    <property type="entry name" value="PAS_9"/>
    <property type="match status" value="1"/>
</dbReference>
<feature type="transmembrane region" description="Helical" evidence="5">
    <location>
        <begin position="6"/>
        <end position="29"/>
    </location>
</feature>
<dbReference type="FunFam" id="3.30.70.270:FF:000001">
    <property type="entry name" value="Diguanylate cyclase domain protein"/>
    <property type="match status" value="1"/>
</dbReference>
<dbReference type="RefSeq" id="WP_173178149.1">
    <property type="nucleotide sequence ID" value="NZ_AP023189.1"/>
</dbReference>
<evidence type="ECO:0000256" key="1">
    <source>
        <dbReference type="ARBA" id="ARBA00001946"/>
    </source>
</evidence>
<feature type="transmembrane region" description="Helical" evidence="5">
    <location>
        <begin position="153"/>
        <end position="175"/>
    </location>
</feature>
<dbReference type="Pfam" id="PF00990">
    <property type="entry name" value="GGDEF"/>
    <property type="match status" value="1"/>
</dbReference>
<dbReference type="InterPro" id="IPR000014">
    <property type="entry name" value="PAS"/>
</dbReference>
<evidence type="ECO:0000256" key="3">
    <source>
        <dbReference type="ARBA" id="ARBA00012528"/>
    </source>
</evidence>
<dbReference type="GO" id="GO:1902201">
    <property type="term" value="P:negative regulation of bacterial-type flagellum-dependent cell motility"/>
    <property type="evidence" value="ECO:0007669"/>
    <property type="project" value="TreeGrafter"/>
</dbReference>
<accession>A0A6J4EED2</accession>
<evidence type="ECO:0000313" key="9">
    <source>
        <dbReference type="Proteomes" id="UP000509383"/>
    </source>
</evidence>
<dbReference type="EMBL" id="BQKM01000004">
    <property type="protein sequence ID" value="GJN52508.1"/>
    <property type="molecule type" value="Genomic_DNA"/>
</dbReference>
<dbReference type="AlphaFoldDB" id="A0A6J4EED2"/>
<dbReference type="Proteomes" id="UP001054892">
    <property type="component" value="Unassembled WGS sequence"/>
</dbReference>
<comment type="cofactor">
    <cofactor evidence="1">
        <name>Mg(2+)</name>
        <dbReference type="ChEBI" id="CHEBI:18420"/>
    </cofactor>
</comment>
<evidence type="ECO:0000256" key="4">
    <source>
        <dbReference type="ARBA" id="ARBA00034247"/>
    </source>
</evidence>
<protein>
    <recommendedName>
        <fullName evidence="3">diguanylate cyclase</fullName>
        <ecNumber evidence="3">2.7.7.65</ecNumber>
    </recommendedName>
</protein>
<dbReference type="GO" id="GO:0005886">
    <property type="term" value="C:plasma membrane"/>
    <property type="evidence" value="ECO:0007669"/>
    <property type="project" value="UniProtKB-SubCell"/>
</dbReference>
<evidence type="ECO:0000256" key="2">
    <source>
        <dbReference type="ARBA" id="ARBA00004533"/>
    </source>
</evidence>
<dbReference type="CDD" id="cd00130">
    <property type="entry name" value="PAS"/>
    <property type="match status" value="1"/>
</dbReference>
<dbReference type="Proteomes" id="UP000509383">
    <property type="component" value="Chromosome"/>
</dbReference>
<gene>
    <name evidence="7" type="ORF">TUM18999_60960</name>
    <name evidence="8" type="ORF">TUM20286_22600</name>
</gene>
<dbReference type="SUPFAM" id="SSF55073">
    <property type="entry name" value="Nucleotide cyclase"/>
    <property type="match status" value="1"/>
</dbReference>
<dbReference type="SMART" id="SM00267">
    <property type="entry name" value="GGDEF"/>
    <property type="match status" value="1"/>
</dbReference>
<dbReference type="GO" id="GO:0043709">
    <property type="term" value="P:cell adhesion involved in single-species biofilm formation"/>
    <property type="evidence" value="ECO:0007669"/>
    <property type="project" value="TreeGrafter"/>
</dbReference>
<evidence type="ECO:0000313" key="7">
    <source>
        <dbReference type="EMBL" id="BCG27905.1"/>
    </source>
</evidence>
<keyword evidence="5" id="KW-1133">Transmembrane helix</keyword>
<keyword evidence="5" id="KW-0812">Transmembrane</keyword>
<dbReference type="SUPFAM" id="SSF55785">
    <property type="entry name" value="PYP-like sensor domain (PAS domain)"/>
    <property type="match status" value="1"/>
</dbReference>
<dbReference type="InterPro" id="IPR000160">
    <property type="entry name" value="GGDEF_dom"/>
</dbReference>
<dbReference type="InterPro" id="IPR043128">
    <property type="entry name" value="Rev_trsase/Diguanyl_cyclase"/>
</dbReference>
<dbReference type="PROSITE" id="PS50887">
    <property type="entry name" value="GGDEF"/>
    <property type="match status" value="1"/>
</dbReference>
<dbReference type="Gene3D" id="3.30.450.20">
    <property type="entry name" value="PAS domain"/>
    <property type="match status" value="1"/>
</dbReference>
<dbReference type="CDD" id="cd01949">
    <property type="entry name" value="GGDEF"/>
    <property type="match status" value="1"/>
</dbReference>
<proteinExistence type="predicted"/>
<evidence type="ECO:0000259" key="6">
    <source>
        <dbReference type="PROSITE" id="PS50887"/>
    </source>
</evidence>
<dbReference type="InterPro" id="IPR050469">
    <property type="entry name" value="Diguanylate_Cyclase"/>
</dbReference>
<name>A0A6J4EED2_9PSED</name>
<dbReference type="PANTHER" id="PTHR45138:SF9">
    <property type="entry name" value="DIGUANYLATE CYCLASE DGCM-RELATED"/>
    <property type="match status" value="1"/>
</dbReference>